<evidence type="ECO:0000256" key="1">
    <source>
        <dbReference type="SAM" id="Phobius"/>
    </source>
</evidence>
<keyword evidence="3" id="KW-1185">Reference proteome</keyword>
<proteinExistence type="predicted"/>
<keyword evidence="1" id="KW-1133">Transmembrane helix</keyword>
<protein>
    <submittedName>
        <fullName evidence="2">Uncharacterized protein</fullName>
    </submittedName>
</protein>
<evidence type="ECO:0000313" key="3">
    <source>
        <dbReference type="Proteomes" id="UP000011650"/>
    </source>
</evidence>
<accession>M0P328</accession>
<name>M0P328_9EURY</name>
<dbReference type="AlphaFoldDB" id="M0P328"/>
<feature type="transmembrane region" description="Helical" evidence="1">
    <location>
        <begin position="37"/>
        <end position="55"/>
    </location>
</feature>
<sequence>MAEDEGTLNNEFIILGIFCGLTFVNPYFGIYEYLADWLVLLIIAVVVITLTSIYVKLMGETSSEYDWDSF</sequence>
<keyword evidence="1" id="KW-0472">Membrane</keyword>
<comment type="caution">
    <text evidence="2">The sequence shown here is derived from an EMBL/GenBank/DDBJ whole genome shotgun (WGS) entry which is preliminary data.</text>
</comment>
<evidence type="ECO:0000313" key="2">
    <source>
        <dbReference type="EMBL" id="EMA63939.1"/>
    </source>
</evidence>
<keyword evidence="1" id="KW-0812">Transmembrane</keyword>
<dbReference type="Proteomes" id="UP000011650">
    <property type="component" value="Unassembled WGS sequence"/>
</dbReference>
<organism evidence="2 3">
    <name type="scientific">Halorubrum lipolyticum DSM 21995</name>
    <dbReference type="NCBI Taxonomy" id="1227482"/>
    <lineage>
        <taxon>Archaea</taxon>
        <taxon>Methanobacteriati</taxon>
        <taxon>Methanobacteriota</taxon>
        <taxon>Stenosarchaea group</taxon>
        <taxon>Halobacteria</taxon>
        <taxon>Halobacteriales</taxon>
        <taxon>Haloferacaceae</taxon>
        <taxon>Halorubrum</taxon>
    </lineage>
</organism>
<reference evidence="2 3" key="1">
    <citation type="journal article" date="2014" name="PLoS Genet.">
        <title>Phylogenetically driven sequencing of extremely halophilic archaea reveals strategies for static and dynamic osmo-response.</title>
        <authorList>
            <person name="Becker E.A."/>
            <person name="Seitzer P.M."/>
            <person name="Tritt A."/>
            <person name="Larsen D."/>
            <person name="Krusor M."/>
            <person name="Yao A.I."/>
            <person name="Wu D."/>
            <person name="Madern D."/>
            <person name="Eisen J.A."/>
            <person name="Darling A.E."/>
            <person name="Facciotti M.T."/>
        </authorList>
    </citation>
    <scope>NUCLEOTIDE SEQUENCE [LARGE SCALE GENOMIC DNA]</scope>
    <source>
        <strain evidence="2 3">DSM 21995</strain>
    </source>
</reference>
<gene>
    <name evidence="2" type="ORF">C469_02269</name>
</gene>
<feature type="transmembrane region" description="Helical" evidence="1">
    <location>
        <begin position="12"/>
        <end position="31"/>
    </location>
</feature>
<dbReference type="RefSeq" id="WP_008003467.1">
    <property type="nucleotide sequence ID" value="NZ_AOJG01000006.1"/>
</dbReference>
<dbReference type="EMBL" id="AOJG01000006">
    <property type="protein sequence ID" value="EMA63939.1"/>
    <property type="molecule type" value="Genomic_DNA"/>
</dbReference>